<dbReference type="Proteomes" id="UP001497512">
    <property type="component" value="Chromosome 8"/>
</dbReference>
<gene>
    <name evidence="3" type="ORF">CSSPTR1EN2_LOCUS21490</name>
</gene>
<dbReference type="Gene3D" id="1.10.8.10">
    <property type="entry name" value="DNA helicase RuvA subunit, C-terminal domain"/>
    <property type="match status" value="1"/>
</dbReference>
<reference evidence="3" key="1">
    <citation type="submission" date="2024-02" db="EMBL/GenBank/DDBJ databases">
        <authorList>
            <consortium name="ELIXIR-Norway"/>
            <consortium name="Elixir Norway"/>
        </authorList>
    </citation>
    <scope>NUCLEOTIDE SEQUENCE</scope>
</reference>
<feature type="domain" description="UBA" evidence="2">
    <location>
        <begin position="434"/>
        <end position="478"/>
    </location>
</feature>
<sequence length="837" mass="90036">MAPTPAGCPSLHELEGLCEYCGEICDSTQDELNAIACTYDGCATPTIYHQHCIETYLKSIRLDKQRKTGFQCPRGCGKGSKTEKPCPGRVTKSHPIHARNDSSKNRRKLKMPEPAPTAAGSPAPVKKEKVEKEKEKVPPLFNSKSTKLENDVYSTDNKLHTTSLKSLVLNRASTFPTCTESVGRSTRGPNYSVKGNCSSNDTTNGGSKLLTREATLAAIAAARSEIAASKGGGGSKNGLEIYGQSNQNHAVEIGSAQNSDTDDENLHRVALSKDFKQVASVGKGGVPVPLVNAWATGRPRNGELQKDSIPPSPRLLLPNVQVRQQENPFPPLVQPSSPAGLSGADNHLEAHHLKARTKNEKKHLQRAAEAREKREAEEGADAVVPGMSAPADLLEKHCQFKLPHRSVPIQGVEKQFGVGKRAGLRPWNERCKFALSEKKFSWLVNQLQEYGFADWQSILAVHICGSDLEQCLDWLLHNSSTMQRDMPVRSQGSMDILIELNKLEEFVLNEGFSQDQVEVAVVSSSGDIEAAFKHLRSLSSNISSPISERKRANVSNGVFQENSVGQVSSQGSGSLRTGMWESILNSSSNGRPFSPFSGSAISYDSESSFSQVGFISDVAHYNALVGIDDPQVSLQDAPISGPYATGDRGLPKVLGGTSMSQGSYNQYDSLSSKFHKGVYSEPTVSTVTSVAAAVLNDTFGFDDQVIAQLTEAIAANEPPFTPPSNSATPLNGIWSNQPSAFSSSAGSLSSNGSHASSPSFYTGTNFVAGGQSYFQSSIGTFAKAPTAGLPEPPRSTFKNSYPGTLRTQHWGDQPVKVVDEAEEQEILMAKLLAQLLV</sequence>
<dbReference type="InterPro" id="IPR009060">
    <property type="entry name" value="UBA-like_sf"/>
</dbReference>
<dbReference type="PANTHER" id="PTHR35294:SF1">
    <property type="entry name" value="OS05G0409000 PROTEIN"/>
    <property type="match status" value="1"/>
</dbReference>
<dbReference type="PANTHER" id="PTHR35294">
    <property type="entry name" value="UBIQUITIN-ASSOCIATED/TRANSLATION ELONGATION FACTOR EF1B PROTEIN"/>
    <property type="match status" value="1"/>
</dbReference>
<evidence type="ECO:0000313" key="4">
    <source>
        <dbReference type="Proteomes" id="UP001497512"/>
    </source>
</evidence>
<evidence type="ECO:0000313" key="3">
    <source>
        <dbReference type="EMBL" id="CAK9233446.1"/>
    </source>
</evidence>
<protein>
    <recommendedName>
        <fullName evidence="2">UBA domain-containing protein</fullName>
    </recommendedName>
</protein>
<proteinExistence type="predicted"/>
<dbReference type="EMBL" id="OZ019900">
    <property type="protein sequence ID" value="CAK9233446.1"/>
    <property type="molecule type" value="Genomic_DNA"/>
</dbReference>
<accession>A0ABP0UY33</accession>
<dbReference type="SMART" id="SM00165">
    <property type="entry name" value="UBA"/>
    <property type="match status" value="2"/>
</dbReference>
<dbReference type="PROSITE" id="PS50030">
    <property type="entry name" value="UBA"/>
    <property type="match status" value="1"/>
</dbReference>
<evidence type="ECO:0000259" key="2">
    <source>
        <dbReference type="PROSITE" id="PS50030"/>
    </source>
</evidence>
<feature type="compositionally biased region" description="Basic and acidic residues" evidence="1">
    <location>
        <begin position="125"/>
        <end position="136"/>
    </location>
</feature>
<evidence type="ECO:0000256" key="1">
    <source>
        <dbReference type="SAM" id="MobiDB-lite"/>
    </source>
</evidence>
<keyword evidence="4" id="KW-1185">Reference proteome</keyword>
<organism evidence="3 4">
    <name type="scientific">Sphagnum troendelagicum</name>
    <dbReference type="NCBI Taxonomy" id="128251"/>
    <lineage>
        <taxon>Eukaryota</taxon>
        <taxon>Viridiplantae</taxon>
        <taxon>Streptophyta</taxon>
        <taxon>Embryophyta</taxon>
        <taxon>Bryophyta</taxon>
        <taxon>Sphagnophytina</taxon>
        <taxon>Sphagnopsida</taxon>
        <taxon>Sphagnales</taxon>
        <taxon>Sphagnaceae</taxon>
        <taxon>Sphagnum</taxon>
    </lineage>
</organism>
<name>A0ABP0UY33_9BRYO</name>
<dbReference type="SUPFAM" id="SSF46934">
    <property type="entry name" value="UBA-like"/>
    <property type="match status" value="1"/>
</dbReference>
<dbReference type="InterPro" id="IPR015940">
    <property type="entry name" value="UBA"/>
</dbReference>
<feature type="region of interest" description="Disordered" evidence="1">
    <location>
        <begin position="76"/>
        <end position="136"/>
    </location>
</feature>